<reference evidence="9" key="1">
    <citation type="submission" date="2023-10" db="EMBL/GenBank/DDBJ databases">
        <authorList>
            <person name="Noh H."/>
        </authorList>
    </citation>
    <scope>NUCLEOTIDE SEQUENCE</scope>
    <source>
        <strain evidence="9">DUCC4014</strain>
    </source>
</reference>
<evidence type="ECO:0000256" key="4">
    <source>
        <dbReference type="ARBA" id="ARBA00022989"/>
    </source>
</evidence>
<dbReference type="Proteomes" id="UP000827549">
    <property type="component" value="Chromosome 7"/>
</dbReference>
<feature type="region of interest" description="Disordered" evidence="6">
    <location>
        <begin position="531"/>
        <end position="561"/>
    </location>
</feature>
<dbReference type="InterPro" id="IPR050360">
    <property type="entry name" value="MFS_Sugar_Transporters"/>
</dbReference>
<dbReference type="FunFam" id="1.20.1250.20:FF:000117">
    <property type="entry name" value="MFS hexose transporter"/>
    <property type="match status" value="1"/>
</dbReference>
<name>A0AAF0YKL2_9TREE</name>
<feature type="transmembrane region" description="Helical" evidence="7">
    <location>
        <begin position="107"/>
        <end position="126"/>
    </location>
</feature>
<organism evidence="9 10">
    <name type="scientific">Vanrija pseudolonga</name>
    <dbReference type="NCBI Taxonomy" id="143232"/>
    <lineage>
        <taxon>Eukaryota</taxon>
        <taxon>Fungi</taxon>
        <taxon>Dikarya</taxon>
        <taxon>Basidiomycota</taxon>
        <taxon>Agaricomycotina</taxon>
        <taxon>Tremellomycetes</taxon>
        <taxon>Trichosporonales</taxon>
        <taxon>Trichosporonaceae</taxon>
        <taxon>Vanrija</taxon>
    </lineage>
</organism>
<dbReference type="Pfam" id="PF00083">
    <property type="entry name" value="Sugar_tr"/>
    <property type="match status" value="1"/>
</dbReference>
<keyword evidence="10" id="KW-1185">Reference proteome</keyword>
<evidence type="ECO:0000256" key="2">
    <source>
        <dbReference type="ARBA" id="ARBA00010992"/>
    </source>
</evidence>
<dbReference type="EMBL" id="CP086720">
    <property type="protein sequence ID" value="WOO85388.1"/>
    <property type="molecule type" value="Genomic_DNA"/>
</dbReference>
<dbReference type="PROSITE" id="PS00216">
    <property type="entry name" value="SUGAR_TRANSPORT_1"/>
    <property type="match status" value="1"/>
</dbReference>
<feature type="transmembrane region" description="Helical" evidence="7">
    <location>
        <begin position="476"/>
        <end position="496"/>
    </location>
</feature>
<accession>A0AAF0YKL2</accession>
<dbReference type="GO" id="GO:0016020">
    <property type="term" value="C:membrane"/>
    <property type="evidence" value="ECO:0007669"/>
    <property type="project" value="UniProtKB-SubCell"/>
</dbReference>
<feature type="transmembrane region" description="Helical" evidence="7">
    <location>
        <begin position="166"/>
        <end position="189"/>
    </location>
</feature>
<dbReference type="GeneID" id="87812051"/>
<feature type="transmembrane region" description="Helical" evidence="7">
    <location>
        <begin position="447"/>
        <end position="464"/>
    </location>
</feature>
<dbReference type="InterPro" id="IPR005828">
    <property type="entry name" value="MFS_sugar_transport-like"/>
</dbReference>
<feature type="domain" description="Major facilitator superfamily (MFS) profile" evidence="8">
    <location>
        <begin position="37"/>
        <end position="499"/>
    </location>
</feature>
<evidence type="ECO:0000313" key="10">
    <source>
        <dbReference type="Proteomes" id="UP000827549"/>
    </source>
</evidence>
<keyword evidence="4 7" id="KW-1133">Transmembrane helix</keyword>
<feature type="transmembrane region" description="Helical" evidence="7">
    <location>
        <begin position="411"/>
        <end position="435"/>
    </location>
</feature>
<evidence type="ECO:0000256" key="3">
    <source>
        <dbReference type="ARBA" id="ARBA00022692"/>
    </source>
</evidence>
<dbReference type="InterPro" id="IPR005829">
    <property type="entry name" value="Sugar_transporter_CS"/>
</dbReference>
<dbReference type="PROSITE" id="PS50850">
    <property type="entry name" value="MFS"/>
    <property type="match status" value="1"/>
</dbReference>
<evidence type="ECO:0000256" key="1">
    <source>
        <dbReference type="ARBA" id="ARBA00004141"/>
    </source>
</evidence>
<dbReference type="PANTHER" id="PTHR48022:SF64">
    <property type="entry name" value="MAJOR FACILITATOR SUPERFAMILY (MFS) PROFILE DOMAIN-CONTAINING PROTEIN"/>
    <property type="match status" value="1"/>
</dbReference>
<dbReference type="InterPro" id="IPR020846">
    <property type="entry name" value="MFS_dom"/>
</dbReference>
<dbReference type="GO" id="GO:0005351">
    <property type="term" value="F:carbohydrate:proton symporter activity"/>
    <property type="evidence" value="ECO:0007669"/>
    <property type="project" value="TreeGrafter"/>
</dbReference>
<dbReference type="SUPFAM" id="SSF103473">
    <property type="entry name" value="MFS general substrate transporter"/>
    <property type="match status" value="1"/>
</dbReference>
<comment type="similarity">
    <text evidence="2">Belongs to the major facilitator superfamily. Sugar transporter (TC 2.A.1.1) family.</text>
</comment>
<evidence type="ECO:0000256" key="7">
    <source>
        <dbReference type="SAM" id="Phobius"/>
    </source>
</evidence>
<dbReference type="RefSeq" id="XP_062631414.1">
    <property type="nucleotide sequence ID" value="XM_062775430.1"/>
</dbReference>
<feature type="compositionally biased region" description="Basic and acidic residues" evidence="6">
    <location>
        <begin position="531"/>
        <end position="543"/>
    </location>
</feature>
<evidence type="ECO:0000256" key="5">
    <source>
        <dbReference type="ARBA" id="ARBA00023136"/>
    </source>
</evidence>
<comment type="subcellular location">
    <subcellularLocation>
        <location evidence="1">Membrane</location>
        <topology evidence="1">Multi-pass membrane protein</topology>
    </subcellularLocation>
</comment>
<feature type="transmembrane region" description="Helical" evidence="7">
    <location>
        <begin position="289"/>
        <end position="309"/>
    </location>
</feature>
<dbReference type="AlphaFoldDB" id="A0AAF0YKL2"/>
<keyword evidence="5 7" id="KW-0472">Membrane</keyword>
<feature type="transmembrane region" description="Helical" evidence="7">
    <location>
        <begin position="354"/>
        <end position="376"/>
    </location>
</feature>
<feature type="transmembrane region" description="Helical" evidence="7">
    <location>
        <begin position="78"/>
        <end position="100"/>
    </location>
</feature>
<dbReference type="InterPro" id="IPR036259">
    <property type="entry name" value="MFS_trans_sf"/>
</dbReference>
<dbReference type="PANTHER" id="PTHR48022">
    <property type="entry name" value="PLASTIDIC GLUCOSE TRANSPORTER 4"/>
    <property type="match status" value="1"/>
</dbReference>
<keyword evidence="3 7" id="KW-0812">Transmembrane</keyword>
<gene>
    <name evidence="9" type="primary">LAC12_12</name>
    <name evidence="9" type="ORF">LOC62_07G008887</name>
</gene>
<feature type="transmembrane region" description="Helical" evidence="7">
    <location>
        <begin position="132"/>
        <end position="154"/>
    </location>
</feature>
<feature type="transmembrane region" description="Helical" evidence="7">
    <location>
        <begin position="329"/>
        <end position="347"/>
    </location>
</feature>
<evidence type="ECO:0000313" key="9">
    <source>
        <dbReference type="EMBL" id="WOO85388.1"/>
    </source>
</evidence>
<sequence>MGQIEVATSRAGATINAALAGRDVKWYRGNQLKLSFMLFLLVLSAASNGYDGSMMNGLQALTTWQEYFGHPERKPNLFGVYNAIQNIGSICGLPFAPIVADRYGRRAGVFIGCCILIVASILQGSAQNAGMFIASRGLIGFGLSFSLLASPILISELAYPTFRAPFTALFSTQWYLGAIFAAWTTFGTFRMHTNWGWRIPSLLQCVPSLIQVGFIWFLPESPRWNIANGKTDKAVEFIAKYHCEGDHHDPLIEAEIDEIKQAIEADRENKTTTYRSLFSTAANRRRMNLVIALGIFCQWSGTGLISFYLTLTLKGIGITEAKWQTLINGIMQVYNFVVAVGGAMLIERVGRRRLFLISCVGMCISFTAWTICSATYTQSSHTWDPACLAANDGDKNSCPALDANKHAGRAVIAFIFLVQFFFNIAMNPLCGAYAVEILPYTLRSKGMMVMNFTISAASMFNQYINPIAILAIEWKYYIVFCIFIAFEGVYIYLYLIETRGPNGPLSLEEIASLFEGPFRWGFQKLPHHESEHAEGSISDKEGKGGAVQYVEDGGSVESLRR</sequence>
<evidence type="ECO:0000256" key="6">
    <source>
        <dbReference type="SAM" id="MobiDB-lite"/>
    </source>
</evidence>
<proteinExistence type="inferred from homology"/>
<dbReference type="Gene3D" id="1.20.1250.20">
    <property type="entry name" value="MFS general substrate transporter like domains"/>
    <property type="match status" value="1"/>
</dbReference>
<evidence type="ECO:0000259" key="8">
    <source>
        <dbReference type="PROSITE" id="PS50850"/>
    </source>
</evidence>
<protein>
    <submittedName>
        <fullName evidence="9">Lactose permease</fullName>
    </submittedName>
</protein>